<dbReference type="Gene3D" id="2.40.50.100">
    <property type="match status" value="1"/>
</dbReference>
<sequence length="415" mass="46154">MDRELSSQTLRQRKIRTYLTGLVGVAIITSGFLFFRSSLKTSISANKIRTATAELGPIENTLTASGVLIPEFEQVISSPIKAEIKRVIVTPGTTVKIDQPILELDKSQTINDYEKQKDQLDLKRNAITQLRIKLQKSLYELEVDNAIKDLNIGSLQAKLNNTQHLKTVGGATQEEVNEADFNLKTAELEKKKLANELKTMKQSVTTDLREMELQASIQEKDLRELETKLKQAEITAKRNGVVTWVNENIGSSVSEGEQLAKIADLNGYSIEGSCSDTYSEMLRTGMSVIVKINEIILRGSITNIRPTIKNNILTFIVALEKNNHPALRPNMKVEVFIVTNASSQVVRVANGPAFSGKAEQSVFVLENGVAHRRQVQIGASNFDFVELKNNIKPGETIIISDMSEYEHLNDISITK</sequence>
<keyword evidence="4" id="KW-0812">Transmembrane</keyword>
<dbReference type="RefSeq" id="WP_313977155.1">
    <property type="nucleotide sequence ID" value="NZ_JASJOS010000003.1"/>
</dbReference>
<evidence type="ECO:0000313" key="5">
    <source>
        <dbReference type="EMBL" id="MDJ1480459.1"/>
    </source>
</evidence>
<dbReference type="EMBL" id="JASJOS010000003">
    <property type="protein sequence ID" value="MDJ1480459.1"/>
    <property type="molecule type" value="Genomic_DNA"/>
</dbReference>
<comment type="caution">
    <text evidence="5">The sequence shown here is derived from an EMBL/GenBank/DDBJ whole genome shotgun (WGS) entry which is preliminary data.</text>
</comment>
<comment type="subcellular location">
    <subcellularLocation>
        <location evidence="1">Cell envelope</location>
    </subcellularLocation>
</comment>
<name>A0AAE3QPF4_9BACT</name>
<keyword evidence="2 3" id="KW-0175">Coiled coil</keyword>
<organism evidence="5 6">
    <name type="scientific">Xanthocytophaga flava</name>
    <dbReference type="NCBI Taxonomy" id="3048013"/>
    <lineage>
        <taxon>Bacteria</taxon>
        <taxon>Pseudomonadati</taxon>
        <taxon>Bacteroidota</taxon>
        <taxon>Cytophagia</taxon>
        <taxon>Cytophagales</taxon>
        <taxon>Rhodocytophagaceae</taxon>
        <taxon>Xanthocytophaga</taxon>
    </lineage>
</organism>
<keyword evidence="4" id="KW-0472">Membrane</keyword>
<feature type="coiled-coil region" evidence="3">
    <location>
        <begin position="176"/>
        <end position="235"/>
    </location>
</feature>
<evidence type="ECO:0000256" key="3">
    <source>
        <dbReference type="SAM" id="Coils"/>
    </source>
</evidence>
<evidence type="ECO:0000256" key="1">
    <source>
        <dbReference type="ARBA" id="ARBA00004196"/>
    </source>
</evidence>
<evidence type="ECO:0000256" key="4">
    <source>
        <dbReference type="SAM" id="Phobius"/>
    </source>
</evidence>
<dbReference type="Gene3D" id="2.40.420.20">
    <property type="match status" value="1"/>
</dbReference>
<keyword evidence="4" id="KW-1133">Transmembrane helix</keyword>
<protein>
    <submittedName>
        <fullName evidence="5">Efflux RND transporter periplasmic adaptor subunit</fullName>
    </submittedName>
</protein>
<evidence type="ECO:0000313" key="6">
    <source>
        <dbReference type="Proteomes" id="UP001241110"/>
    </source>
</evidence>
<dbReference type="PANTHER" id="PTHR32347">
    <property type="entry name" value="EFFLUX SYSTEM COMPONENT YKNX-RELATED"/>
    <property type="match status" value="1"/>
</dbReference>
<feature type="transmembrane region" description="Helical" evidence="4">
    <location>
        <begin position="15"/>
        <end position="35"/>
    </location>
</feature>
<dbReference type="GO" id="GO:0030313">
    <property type="term" value="C:cell envelope"/>
    <property type="evidence" value="ECO:0007669"/>
    <property type="project" value="UniProtKB-SubCell"/>
</dbReference>
<dbReference type="PANTHER" id="PTHR32347:SF14">
    <property type="entry name" value="EFFLUX SYSTEM COMPONENT YKNX-RELATED"/>
    <property type="match status" value="1"/>
</dbReference>
<gene>
    <name evidence="5" type="ORF">QNI16_08185</name>
</gene>
<accession>A0AAE3QPF4</accession>
<proteinExistence type="predicted"/>
<dbReference type="AlphaFoldDB" id="A0AAE3QPF4"/>
<evidence type="ECO:0000256" key="2">
    <source>
        <dbReference type="ARBA" id="ARBA00023054"/>
    </source>
</evidence>
<dbReference type="Gene3D" id="1.10.287.470">
    <property type="entry name" value="Helix hairpin bin"/>
    <property type="match status" value="1"/>
</dbReference>
<dbReference type="InterPro" id="IPR050465">
    <property type="entry name" value="UPF0194_transport"/>
</dbReference>
<dbReference type="Gene3D" id="2.40.30.170">
    <property type="match status" value="1"/>
</dbReference>
<reference evidence="5" key="1">
    <citation type="submission" date="2023-05" db="EMBL/GenBank/DDBJ databases">
        <authorList>
            <person name="Zhang X."/>
        </authorList>
    </citation>
    <scope>NUCLEOTIDE SEQUENCE</scope>
    <source>
        <strain evidence="5">YF14B1</strain>
    </source>
</reference>
<dbReference type="Proteomes" id="UP001241110">
    <property type="component" value="Unassembled WGS sequence"/>
</dbReference>